<dbReference type="EMBL" id="LN719137">
    <property type="protein sequence ID" value="CEP07223.1"/>
    <property type="molecule type" value="Genomic_DNA"/>
</dbReference>
<sequence length="324" mass="36711">MRPPSEWSLKGRSAVTATPTGRAVSHTVLAAITAESVVSTELRIDFDNRQRKAPARTKKPTSKGTVTGHYIKFREKAMDELQEFTRVSTSPYSPELDPIEQFLAIVKNKVKRYSFEERSRRNPPRLELFTVEKRLKRTYNPAARKSKTSTRVKRMLARNNQDEPKVDNTPPSEAFFNSVRMAVKWEEKKDDYVDAICNGLPLKNAVDPAATPDCTCSKSFQSVKCYFFFGSDQRSSIPTCRCRDLADTLLMMQMFPKTLINVKAAIYFGCLDLFDMSELRAQVSTTVFAEVLNQINMFEVLVLEQEQGDKILGSEYAGITDIGN</sequence>
<accession>A0A0B7MVS5</accession>
<evidence type="ECO:0008006" key="3">
    <source>
        <dbReference type="Google" id="ProtNLM"/>
    </source>
</evidence>
<dbReference type="AlphaFoldDB" id="A0A0B7MVS5"/>
<name>A0A0B7MVS5_9FUNG</name>
<keyword evidence="2" id="KW-1185">Reference proteome</keyword>
<evidence type="ECO:0000313" key="2">
    <source>
        <dbReference type="Proteomes" id="UP000054107"/>
    </source>
</evidence>
<dbReference type="Proteomes" id="UP000054107">
    <property type="component" value="Unassembled WGS sequence"/>
</dbReference>
<dbReference type="OrthoDB" id="2266637at2759"/>
<proteinExistence type="predicted"/>
<evidence type="ECO:0000313" key="1">
    <source>
        <dbReference type="EMBL" id="CEP07223.1"/>
    </source>
</evidence>
<reference evidence="1 2" key="1">
    <citation type="submission" date="2014-09" db="EMBL/GenBank/DDBJ databases">
        <authorList>
            <person name="Ellenberger Sabrina"/>
        </authorList>
    </citation>
    <scope>NUCLEOTIDE SEQUENCE [LARGE SCALE GENOMIC DNA]</scope>
    <source>
        <strain evidence="1 2">CBS 412.66</strain>
    </source>
</reference>
<protein>
    <recommendedName>
        <fullName evidence="3">CxC1-like cysteine cluster associated with KDZ transposases domain-containing protein</fullName>
    </recommendedName>
</protein>
<organism evidence="1 2">
    <name type="scientific">Parasitella parasitica</name>
    <dbReference type="NCBI Taxonomy" id="35722"/>
    <lineage>
        <taxon>Eukaryota</taxon>
        <taxon>Fungi</taxon>
        <taxon>Fungi incertae sedis</taxon>
        <taxon>Mucoromycota</taxon>
        <taxon>Mucoromycotina</taxon>
        <taxon>Mucoromycetes</taxon>
        <taxon>Mucorales</taxon>
        <taxon>Mucorineae</taxon>
        <taxon>Mucoraceae</taxon>
        <taxon>Parasitella</taxon>
    </lineage>
</organism>
<gene>
    <name evidence="1" type="primary">PARPA_00503.1 scaffold 888</name>
</gene>